<evidence type="ECO:0000259" key="1">
    <source>
        <dbReference type="Pfam" id="PF01850"/>
    </source>
</evidence>
<dbReference type="Pfam" id="PF01850">
    <property type="entry name" value="PIN"/>
    <property type="match status" value="1"/>
</dbReference>
<dbReference type="PANTHER" id="PTHR42188">
    <property type="entry name" value="23S RRNA-SPECIFIC ENDONUCLEASE VAPC20"/>
    <property type="match status" value="1"/>
</dbReference>
<gene>
    <name evidence="2" type="ORF">MNBD_CHLOROFLEXI01-2890</name>
</gene>
<protein>
    <recommendedName>
        <fullName evidence="1">PIN domain-containing protein</fullName>
    </recommendedName>
</protein>
<dbReference type="AlphaFoldDB" id="A0A3B0VHX4"/>
<dbReference type="GO" id="GO:0004521">
    <property type="term" value="F:RNA endonuclease activity"/>
    <property type="evidence" value="ECO:0007669"/>
    <property type="project" value="InterPro"/>
</dbReference>
<dbReference type="InterPro" id="IPR029060">
    <property type="entry name" value="PIN-like_dom_sf"/>
</dbReference>
<dbReference type="InterPro" id="IPR039018">
    <property type="entry name" value="VapC20-like"/>
</dbReference>
<organism evidence="2">
    <name type="scientific">hydrothermal vent metagenome</name>
    <dbReference type="NCBI Taxonomy" id="652676"/>
    <lineage>
        <taxon>unclassified sequences</taxon>
        <taxon>metagenomes</taxon>
        <taxon>ecological metagenomes</taxon>
    </lineage>
</organism>
<dbReference type="GO" id="GO:0016075">
    <property type="term" value="P:rRNA catabolic process"/>
    <property type="evidence" value="ECO:0007669"/>
    <property type="project" value="TreeGrafter"/>
</dbReference>
<feature type="domain" description="PIN" evidence="1">
    <location>
        <begin position="5"/>
        <end position="121"/>
    </location>
</feature>
<accession>A0A3B0VHX4</accession>
<sequence>MKKTLIDSGPLIALFNRRDSYHAASVEFIKVNRSELVTTIASLTETLHLLNFNRNAQVDFLGWVYAGAVTIEPITTNDLQRIREMTIKYSDLPIDFADACLVFLGEKLNIGTIATIDRDFDIYRMEGKRPLTTLIK</sequence>
<proteinExistence type="predicted"/>
<name>A0A3B0VHX4_9ZZZZ</name>
<dbReference type="EMBL" id="UOEU01001038">
    <property type="protein sequence ID" value="VAW43145.1"/>
    <property type="molecule type" value="Genomic_DNA"/>
</dbReference>
<dbReference type="SUPFAM" id="SSF88723">
    <property type="entry name" value="PIN domain-like"/>
    <property type="match status" value="1"/>
</dbReference>
<evidence type="ECO:0000313" key="2">
    <source>
        <dbReference type="EMBL" id="VAW43145.1"/>
    </source>
</evidence>
<dbReference type="PANTHER" id="PTHR42188:SF1">
    <property type="entry name" value="23S RRNA-SPECIFIC ENDONUCLEASE VAPC20"/>
    <property type="match status" value="1"/>
</dbReference>
<reference evidence="2" key="1">
    <citation type="submission" date="2018-06" db="EMBL/GenBank/DDBJ databases">
        <authorList>
            <person name="Zhirakovskaya E."/>
        </authorList>
    </citation>
    <scope>NUCLEOTIDE SEQUENCE</scope>
</reference>
<dbReference type="InterPro" id="IPR002716">
    <property type="entry name" value="PIN_dom"/>
</dbReference>
<dbReference type="Gene3D" id="3.40.50.1010">
    <property type="entry name" value="5'-nuclease"/>
    <property type="match status" value="1"/>
</dbReference>